<dbReference type="AlphaFoldDB" id="A0A0H1RH89"/>
<gene>
    <name evidence="3" type="ORF">AA309_16115</name>
</gene>
<sequence length="96" mass="9752">MAQQIPDDRARQGASGRPVLGVLLGSLLLLVIAVGGYLIWAGSQSPDDPGTDAARSATTGSTTGSSDANPTNRITPANPAYPVPEAKPSANEPAQR</sequence>
<dbReference type="Proteomes" id="UP000035489">
    <property type="component" value="Unassembled WGS sequence"/>
</dbReference>
<dbReference type="PATRIC" id="fig|1225564.3.peg.4316"/>
<keyword evidence="2" id="KW-1133">Transmembrane helix</keyword>
<evidence type="ECO:0000256" key="1">
    <source>
        <dbReference type="SAM" id="MobiDB-lite"/>
    </source>
</evidence>
<evidence type="ECO:0000256" key="2">
    <source>
        <dbReference type="SAM" id="Phobius"/>
    </source>
</evidence>
<dbReference type="RefSeq" id="WP_047190049.1">
    <property type="nucleotide sequence ID" value="NZ_LCYG01000042.1"/>
</dbReference>
<protein>
    <submittedName>
        <fullName evidence="3">Uncharacterized protein</fullName>
    </submittedName>
</protein>
<proteinExistence type="predicted"/>
<dbReference type="EMBL" id="LCYG01000042">
    <property type="protein sequence ID" value="KLK91962.1"/>
    <property type="molecule type" value="Genomic_DNA"/>
</dbReference>
<accession>A0A0H1RH89</accession>
<keyword evidence="2" id="KW-0812">Transmembrane</keyword>
<reference evidence="3 4" key="1">
    <citation type="submission" date="2015-05" db="EMBL/GenBank/DDBJ databases">
        <title>Draft genome sequence of Microvirga vignae strain BR3299, a novel nitrogen fixing bacteria isolated from Brazil semi-aired region.</title>
        <authorList>
            <person name="Zilli J.E."/>
            <person name="Passos S.R."/>
            <person name="Leite J."/>
            <person name="Baldani J.I."/>
            <person name="Xavier G.R."/>
            <person name="Rumjaneck N.G."/>
            <person name="Simoes-Araujo J.L."/>
        </authorList>
    </citation>
    <scope>NUCLEOTIDE SEQUENCE [LARGE SCALE GENOMIC DNA]</scope>
    <source>
        <strain evidence="3 4">BR3299</strain>
    </source>
</reference>
<name>A0A0H1RH89_9HYPH</name>
<evidence type="ECO:0000313" key="4">
    <source>
        <dbReference type="Proteomes" id="UP000035489"/>
    </source>
</evidence>
<feature type="transmembrane region" description="Helical" evidence="2">
    <location>
        <begin position="20"/>
        <end position="40"/>
    </location>
</feature>
<feature type="region of interest" description="Disordered" evidence="1">
    <location>
        <begin position="42"/>
        <end position="96"/>
    </location>
</feature>
<feature type="compositionally biased region" description="Low complexity" evidence="1">
    <location>
        <begin position="51"/>
        <end position="68"/>
    </location>
</feature>
<comment type="caution">
    <text evidence="3">The sequence shown here is derived from an EMBL/GenBank/DDBJ whole genome shotgun (WGS) entry which is preliminary data.</text>
</comment>
<organism evidence="3 4">
    <name type="scientific">Microvirga vignae</name>
    <dbReference type="NCBI Taxonomy" id="1225564"/>
    <lineage>
        <taxon>Bacteria</taxon>
        <taxon>Pseudomonadati</taxon>
        <taxon>Pseudomonadota</taxon>
        <taxon>Alphaproteobacteria</taxon>
        <taxon>Hyphomicrobiales</taxon>
        <taxon>Methylobacteriaceae</taxon>
        <taxon>Microvirga</taxon>
    </lineage>
</organism>
<keyword evidence="4" id="KW-1185">Reference proteome</keyword>
<dbReference type="STRING" id="1225564.AA309_16115"/>
<keyword evidence="2" id="KW-0472">Membrane</keyword>
<evidence type="ECO:0000313" key="3">
    <source>
        <dbReference type="EMBL" id="KLK91962.1"/>
    </source>
</evidence>